<dbReference type="Proteomes" id="UP000285648">
    <property type="component" value="Unassembled WGS sequence"/>
</dbReference>
<dbReference type="AlphaFoldDB" id="A0A421DNB8"/>
<sequence length="90" mass="9888">MTQAKSVKKTSPDQYTLKFRQQALALANRIGVANKAARELGLHDSELYVLRGYCVSRVAAGMQHECKGLLLRHSACGGLSPIQFEERSLA</sequence>
<evidence type="ECO:0000313" key="2">
    <source>
        <dbReference type="Proteomes" id="UP000285648"/>
    </source>
</evidence>
<reference evidence="1 2" key="1">
    <citation type="submission" date="2016-09" db="EMBL/GenBank/DDBJ databases">
        <authorList>
            <person name="Doonan J."/>
            <person name="Pachebat J.A."/>
            <person name="Golyshin P.N."/>
            <person name="Denman S."/>
            <person name="Mcdonald J.E."/>
        </authorList>
    </citation>
    <scope>NUCLEOTIDE SEQUENCE [LARGE SCALE GENOMIC DNA]</scope>
    <source>
        <strain evidence="1 2">NCPPB 3934</strain>
    </source>
</reference>
<protein>
    <recommendedName>
        <fullName evidence="3">Transposase</fullName>
    </recommendedName>
</protein>
<dbReference type="OrthoDB" id="9810995at2"/>
<evidence type="ECO:0008006" key="3">
    <source>
        <dbReference type="Google" id="ProtNLM"/>
    </source>
</evidence>
<proteinExistence type="predicted"/>
<comment type="caution">
    <text evidence="1">The sequence shown here is derived from an EMBL/GenBank/DDBJ whole genome shotgun (WGS) entry which is preliminary data.</text>
</comment>
<keyword evidence="2" id="KW-1185">Reference proteome</keyword>
<dbReference type="EMBL" id="MJLZ01000022">
    <property type="protein sequence ID" value="RLM23258.1"/>
    <property type="molecule type" value="Genomic_DNA"/>
</dbReference>
<evidence type="ECO:0000313" key="1">
    <source>
        <dbReference type="EMBL" id="RLM23258.1"/>
    </source>
</evidence>
<gene>
    <name evidence="1" type="ORF">BIY29_11025</name>
</gene>
<organism evidence="1 2">
    <name type="scientific">Brenneria alni</name>
    <dbReference type="NCBI Taxonomy" id="71656"/>
    <lineage>
        <taxon>Bacteria</taxon>
        <taxon>Pseudomonadati</taxon>
        <taxon>Pseudomonadota</taxon>
        <taxon>Gammaproteobacteria</taxon>
        <taxon>Enterobacterales</taxon>
        <taxon>Pectobacteriaceae</taxon>
        <taxon>Brenneria</taxon>
    </lineage>
</organism>
<name>A0A421DNB8_9GAMM</name>
<accession>A0A421DNB8</accession>